<evidence type="ECO:0000256" key="1">
    <source>
        <dbReference type="SAM" id="MobiDB-lite"/>
    </source>
</evidence>
<reference evidence="2 3" key="1">
    <citation type="submission" date="2020-04" db="EMBL/GenBank/DDBJ databases">
        <title>Perkinsus olseni comparative genomics.</title>
        <authorList>
            <person name="Bogema D.R."/>
        </authorList>
    </citation>
    <scope>NUCLEOTIDE SEQUENCE [LARGE SCALE GENOMIC DNA]</scope>
    <source>
        <strain evidence="2">ATCC PRA-205</strain>
    </source>
</reference>
<feature type="compositionally biased region" description="Basic and acidic residues" evidence="1">
    <location>
        <begin position="95"/>
        <end position="113"/>
    </location>
</feature>
<name>A0A7J6S2U7_PEROL</name>
<feature type="region of interest" description="Disordered" evidence="1">
    <location>
        <begin position="21"/>
        <end position="121"/>
    </location>
</feature>
<proteinExistence type="predicted"/>
<gene>
    <name evidence="2" type="ORF">FOZ62_011882</name>
</gene>
<dbReference type="AlphaFoldDB" id="A0A7J6S2U7"/>
<evidence type="ECO:0000313" key="2">
    <source>
        <dbReference type="EMBL" id="KAF4726350.1"/>
    </source>
</evidence>
<comment type="caution">
    <text evidence="2">The sequence shown here is derived from an EMBL/GenBank/DDBJ whole genome shotgun (WGS) entry which is preliminary data.</text>
</comment>
<dbReference type="Proteomes" id="UP000574390">
    <property type="component" value="Unassembled WGS sequence"/>
</dbReference>
<feature type="compositionally biased region" description="Low complexity" evidence="1">
    <location>
        <begin position="30"/>
        <end position="42"/>
    </location>
</feature>
<evidence type="ECO:0000313" key="3">
    <source>
        <dbReference type="Proteomes" id="UP000574390"/>
    </source>
</evidence>
<feature type="non-terminal residue" evidence="2">
    <location>
        <position position="121"/>
    </location>
</feature>
<feature type="non-terminal residue" evidence="2">
    <location>
        <position position="1"/>
    </location>
</feature>
<accession>A0A7J6S2U7</accession>
<feature type="compositionally biased region" description="Basic residues" evidence="1">
    <location>
        <begin position="79"/>
        <end position="94"/>
    </location>
</feature>
<sequence length="121" mass="13469">PHKGITNGRRQGCSYISWRAEADRAHVSRSRSASGSSRSPRGNNGGDADRARSMSRSSYSSRSRSRRGDSRGRSNSRPGGRRGRSRSRSYRGHRRSADPRRNEEEIVRLRDGSIGRTPSPS</sequence>
<protein>
    <submittedName>
        <fullName evidence="2">Uncharacterized protein</fullName>
    </submittedName>
</protein>
<dbReference type="EMBL" id="JABANM010018296">
    <property type="protein sequence ID" value="KAF4726350.1"/>
    <property type="molecule type" value="Genomic_DNA"/>
</dbReference>
<organism evidence="2 3">
    <name type="scientific">Perkinsus olseni</name>
    <name type="common">Perkinsus atlanticus</name>
    <dbReference type="NCBI Taxonomy" id="32597"/>
    <lineage>
        <taxon>Eukaryota</taxon>
        <taxon>Sar</taxon>
        <taxon>Alveolata</taxon>
        <taxon>Perkinsozoa</taxon>
        <taxon>Perkinsea</taxon>
        <taxon>Perkinsida</taxon>
        <taxon>Perkinsidae</taxon>
        <taxon>Perkinsus</taxon>
    </lineage>
</organism>